<dbReference type="EMBL" id="VKGK01000024">
    <property type="protein sequence ID" value="TRY12942.1"/>
    <property type="molecule type" value="Genomic_DNA"/>
</dbReference>
<dbReference type="RefSeq" id="WP_144041516.1">
    <property type="nucleotide sequence ID" value="NZ_BMPL01000021.1"/>
</dbReference>
<dbReference type="Proteomes" id="UP000318126">
    <property type="component" value="Unassembled WGS sequence"/>
</dbReference>
<name>A0A553JKG8_SHEHA</name>
<reference evidence="2" key="1">
    <citation type="submission" date="2019-07" db="EMBL/GenBank/DDBJ databases">
        <title>Shewanella sp. YLB-08 draft genomic sequence.</title>
        <authorList>
            <person name="Yu L."/>
        </authorList>
    </citation>
    <scope>NUCLEOTIDE SEQUENCE [LARGE SCALE GENOMIC DNA]</scope>
    <source>
        <strain evidence="2">JCM 20706</strain>
    </source>
</reference>
<accession>A0A553JKG8</accession>
<dbReference type="OrthoDB" id="2876391at2"/>
<keyword evidence="2" id="KW-1185">Reference proteome</keyword>
<sequence length="115" mass="13090">MKLVGSKTEKEFEAVLIKNTSLVLSHSVNSHLKTFLLENEIDPDQVIVLECFPDDGSIFYLLLIENRLIGRVEVELYAPERTGMDTVTLQEYRHKLSKTQQIKLAVAMNLLRAST</sequence>
<dbReference type="AlphaFoldDB" id="A0A553JKG8"/>
<comment type="caution">
    <text evidence="1">The sequence shown here is derived from an EMBL/GenBank/DDBJ whole genome shotgun (WGS) entry which is preliminary data.</text>
</comment>
<evidence type="ECO:0000313" key="2">
    <source>
        <dbReference type="Proteomes" id="UP000318126"/>
    </source>
</evidence>
<gene>
    <name evidence="1" type="ORF">FN961_17720</name>
</gene>
<protein>
    <submittedName>
        <fullName evidence="1">Uncharacterized protein</fullName>
    </submittedName>
</protein>
<evidence type="ECO:0000313" key="1">
    <source>
        <dbReference type="EMBL" id="TRY12942.1"/>
    </source>
</evidence>
<organism evidence="1 2">
    <name type="scientific">Shewanella hanedai</name>
    <name type="common">Alteromonas hanedai</name>
    <dbReference type="NCBI Taxonomy" id="25"/>
    <lineage>
        <taxon>Bacteria</taxon>
        <taxon>Pseudomonadati</taxon>
        <taxon>Pseudomonadota</taxon>
        <taxon>Gammaproteobacteria</taxon>
        <taxon>Alteromonadales</taxon>
        <taxon>Shewanellaceae</taxon>
        <taxon>Shewanella</taxon>
    </lineage>
</organism>
<proteinExistence type="predicted"/>